<dbReference type="Proteomes" id="UP000006035">
    <property type="component" value="Unassembled WGS sequence"/>
</dbReference>
<name>A0ABP2LBS8_9LACO</name>
<evidence type="ECO:0000313" key="1">
    <source>
        <dbReference type="EMBL" id="EGS38612.1"/>
    </source>
</evidence>
<accession>A0ABP2LBS8</accession>
<organism evidence="1 2">
    <name type="scientific">Limosilactobacillus oris F0423</name>
    <dbReference type="NCBI Taxonomy" id="944562"/>
    <lineage>
        <taxon>Bacteria</taxon>
        <taxon>Bacillati</taxon>
        <taxon>Bacillota</taxon>
        <taxon>Bacilli</taxon>
        <taxon>Lactobacillales</taxon>
        <taxon>Lactobacillaceae</taxon>
        <taxon>Limosilactobacillus</taxon>
    </lineage>
</organism>
<gene>
    <name evidence="1" type="ORF">HMPREF9102_1634</name>
</gene>
<keyword evidence="2" id="KW-1185">Reference proteome</keyword>
<sequence length="53" mass="5817">MLKFMEMFSVIRGNPSQTREGLSGKSRSGKGQFSESANMISFLPVVMTAFLGK</sequence>
<dbReference type="EMBL" id="AFTL01000008">
    <property type="protein sequence ID" value="EGS38612.1"/>
    <property type="molecule type" value="Genomic_DNA"/>
</dbReference>
<comment type="caution">
    <text evidence="1">The sequence shown here is derived from an EMBL/GenBank/DDBJ whole genome shotgun (WGS) entry which is preliminary data.</text>
</comment>
<reference evidence="1 2" key="1">
    <citation type="submission" date="2011-05" db="EMBL/GenBank/DDBJ databases">
        <authorList>
            <person name="Durkin A.S."/>
            <person name="Kim M."/>
            <person name="Radune D."/>
            <person name="Hostetler J."/>
            <person name="Torralba M."/>
            <person name="Gillis M."/>
            <person name="Methe B."/>
            <person name="Sutton G."/>
            <person name="Nelson K.E."/>
        </authorList>
    </citation>
    <scope>NUCLEOTIDE SEQUENCE [LARGE SCALE GENOMIC DNA]</scope>
    <source>
        <strain evidence="1 2">F0423</strain>
    </source>
</reference>
<evidence type="ECO:0000313" key="2">
    <source>
        <dbReference type="Proteomes" id="UP000006035"/>
    </source>
</evidence>
<protein>
    <submittedName>
        <fullName evidence="1">Uncharacterized protein</fullName>
    </submittedName>
</protein>
<proteinExistence type="predicted"/>